<dbReference type="PANTHER" id="PTHR43782">
    <property type="entry name" value="ARGINASE"/>
    <property type="match status" value="1"/>
</dbReference>
<evidence type="ECO:0000256" key="4">
    <source>
        <dbReference type="PROSITE-ProRule" id="PRU00742"/>
    </source>
</evidence>
<dbReference type="SUPFAM" id="SSF52768">
    <property type="entry name" value="Arginase/deacetylase"/>
    <property type="match status" value="1"/>
</dbReference>
<dbReference type="PROSITE" id="PS51409">
    <property type="entry name" value="ARGINASE_2"/>
    <property type="match status" value="1"/>
</dbReference>
<reference evidence="5 6" key="1">
    <citation type="submission" date="2020-07" db="EMBL/GenBank/DDBJ databases">
        <title>Sequencing the genomes of 1000 actinobacteria strains.</title>
        <authorList>
            <person name="Klenk H.-P."/>
        </authorList>
    </citation>
    <scope>NUCLEOTIDE SEQUENCE [LARGE SCALE GENOMIC DNA]</scope>
    <source>
        <strain evidence="5 6">DSM 42178</strain>
    </source>
</reference>
<dbReference type="InterPro" id="IPR023696">
    <property type="entry name" value="Ureohydrolase_dom_sf"/>
</dbReference>
<dbReference type="InterPro" id="IPR006035">
    <property type="entry name" value="Ureohydrolase"/>
</dbReference>
<comment type="similarity">
    <text evidence="4">Belongs to the arginase family.</text>
</comment>
<evidence type="ECO:0000313" key="6">
    <source>
        <dbReference type="Proteomes" id="UP000567795"/>
    </source>
</evidence>
<dbReference type="Pfam" id="PF00491">
    <property type="entry name" value="Arginase"/>
    <property type="match status" value="1"/>
</dbReference>
<sequence>MNHTYIVIPQWQGSSSPRALGLIAGAEAVRAELLPASADVRLVPVPTAETATEDPSGHGSVRRLDALARVRADATALLADVNGVTITVGGDCAADQPSVERALRRNSSGDGNGSSDGNGMALVWLDAHGDINTPASSPSGAYHGMVVRGLLGDGPAELAAPPDARLTPDRLVLAGTRSLDAGERTFIEATGIRMLPVAELTPDALVAAVRATGARSVYVHIDLDVLDPAHIAGIGFPEPGGLSPDRLVELVGAVREAFDFAGGAVTEFCPDSPAGTTATARDLDTVRRILTALAGAQP</sequence>
<keyword evidence="1" id="KW-0479">Metal-binding</keyword>
<keyword evidence="3" id="KW-0464">Manganese</keyword>
<dbReference type="GO" id="GO:0004053">
    <property type="term" value="F:arginase activity"/>
    <property type="evidence" value="ECO:0007669"/>
    <property type="project" value="UniProtKB-EC"/>
</dbReference>
<protein>
    <submittedName>
        <fullName evidence="5">Arginase</fullName>
        <ecNumber evidence="5">3.5.3.1</ecNumber>
    </submittedName>
</protein>
<dbReference type="Proteomes" id="UP000567795">
    <property type="component" value="Unassembled WGS sequence"/>
</dbReference>
<keyword evidence="2 5" id="KW-0378">Hydrolase</keyword>
<dbReference type="RefSeq" id="WP_179815029.1">
    <property type="nucleotide sequence ID" value="NZ_JACBZD010000001.1"/>
</dbReference>
<gene>
    <name evidence="5" type="ORF">FHU37_003394</name>
</gene>
<evidence type="ECO:0000256" key="1">
    <source>
        <dbReference type="ARBA" id="ARBA00022723"/>
    </source>
</evidence>
<evidence type="ECO:0000256" key="2">
    <source>
        <dbReference type="ARBA" id="ARBA00022801"/>
    </source>
</evidence>
<comment type="caution">
    <text evidence="5">The sequence shown here is derived from an EMBL/GenBank/DDBJ whole genome shotgun (WGS) entry which is preliminary data.</text>
</comment>
<name>A0A853A700_9ACTN</name>
<organism evidence="5 6">
    <name type="scientific">Allostreptomyces psammosilenae</name>
    <dbReference type="NCBI Taxonomy" id="1892865"/>
    <lineage>
        <taxon>Bacteria</taxon>
        <taxon>Bacillati</taxon>
        <taxon>Actinomycetota</taxon>
        <taxon>Actinomycetes</taxon>
        <taxon>Kitasatosporales</taxon>
        <taxon>Streptomycetaceae</taxon>
        <taxon>Allostreptomyces</taxon>
    </lineage>
</organism>
<dbReference type="CDD" id="cd09999">
    <property type="entry name" value="Arginase-like_1"/>
    <property type="match status" value="1"/>
</dbReference>
<proteinExistence type="inferred from homology"/>
<dbReference type="Gene3D" id="3.40.800.10">
    <property type="entry name" value="Ureohydrolase domain"/>
    <property type="match status" value="1"/>
</dbReference>
<dbReference type="EC" id="3.5.3.1" evidence="5"/>
<evidence type="ECO:0000313" key="5">
    <source>
        <dbReference type="EMBL" id="NYI06451.1"/>
    </source>
</evidence>
<accession>A0A853A700</accession>
<dbReference type="PANTHER" id="PTHR43782:SF3">
    <property type="entry name" value="ARGINASE"/>
    <property type="match status" value="1"/>
</dbReference>
<keyword evidence="6" id="KW-1185">Reference proteome</keyword>
<dbReference type="GO" id="GO:0030145">
    <property type="term" value="F:manganese ion binding"/>
    <property type="evidence" value="ECO:0007669"/>
    <property type="project" value="TreeGrafter"/>
</dbReference>
<dbReference type="GO" id="GO:0005829">
    <property type="term" value="C:cytosol"/>
    <property type="evidence" value="ECO:0007669"/>
    <property type="project" value="TreeGrafter"/>
</dbReference>
<evidence type="ECO:0000256" key="3">
    <source>
        <dbReference type="ARBA" id="ARBA00023211"/>
    </source>
</evidence>
<dbReference type="AlphaFoldDB" id="A0A853A700"/>
<dbReference type="EMBL" id="JACBZD010000001">
    <property type="protein sequence ID" value="NYI06451.1"/>
    <property type="molecule type" value="Genomic_DNA"/>
</dbReference>